<evidence type="ECO:0000313" key="7">
    <source>
        <dbReference type="EMBL" id="OAQ60450.1"/>
    </source>
</evidence>
<dbReference type="SUPFAM" id="SSF48403">
    <property type="entry name" value="Ankyrin repeat"/>
    <property type="match status" value="1"/>
</dbReference>
<keyword evidence="2 3" id="KW-0040">ANK repeat</keyword>
<reference evidence="7 8" key="1">
    <citation type="journal article" date="2016" name="PLoS Pathog.">
        <title>Biosynthesis of antibiotic leucinostatins in bio-control fungus Purpureocillium lilacinum and their inhibition on phytophthora revealed by genome mining.</title>
        <authorList>
            <person name="Wang G."/>
            <person name="Liu Z."/>
            <person name="Lin R."/>
            <person name="Li E."/>
            <person name="Mao Z."/>
            <person name="Ling J."/>
            <person name="Yang Y."/>
            <person name="Yin W.B."/>
            <person name="Xie B."/>
        </authorList>
    </citation>
    <scope>NUCLEOTIDE SEQUENCE [LARGE SCALE GENOMIC DNA]</scope>
    <source>
        <strain evidence="7">170</strain>
    </source>
</reference>
<dbReference type="GO" id="GO:0004842">
    <property type="term" value="F:ubiquitin-protein transferase activity"/>
    <property type="evidence" value="ECO:0007669"/>
    <property type="project" value="TreeGrafter"/>
</dbReference>
<dbReference type="OrthoDB" id="4946588at2759"/>
<sequence>MSHKDGELPEVDVVHWNANNFKLRCSYCNEVHRHGRTSYVTETRKAGCINGGRYRYSFPFDERAGHVAYEIDKEKARFVNVCTIAALQDSVDEEEELVNEFDLKATICHGRAPKSTKKLAITGIDMYDAAQEKTTIALSNGETFEEKSIAFAISNCVAGQSAEVKKFLGNSQDASVFVHGRDDTGDTTLIMAAREESSEMVSLLIDHGSGVNTVNRNGRSALMEAALWGRLNNVKLLLKGSADKSLRDHDKRVAADLAQPTRKNKEERHVQAGGSLGQRGRKPVYNEVTLDRDDDRLEIVRLLTRVDGEPKTMHEPTPKVSDYKTYSFRRHPNGMSILLRGPITDYPLTREGKTVAQLNRGWPFPTIAAMSGWGHPEEVSVRVSGRDWTREVFRIATIVGHHLTPRPSLDQGSPGRHHASHAEKQLIAYFVDRHVFLPGDEVADEGLESSIADIEDELTHEYYWTATGKRLNDSQNKMGWLERALSDAEDRILGDEYDKSLVERLKVDIQKVEAELFQLELLDEVKHIRGLESQLQSLKRKQSKHQNLMDIAKHRPPMSLTKAVILISAPKGIICDDCRRFRDLVNQRFGLSIDLMECTEKESKYYA</sequence>
<evidence type="ECO:0000256" key="3">
    <source>
        <dbReference type="PROSITE-ProRule" id="PRU00023"/>
    </source>
</evidence>
<gene>
    <name evidence="7" type="ORF">VFPPC_06590</name>
</gene>
<dbReference type="Gene3D" id="1.25.40.20">
    <property type="entry name" value="Ankyrin repeat-containing domain"/>
    <property type="match status" value="1"/>
</dbReference>
<protein>
    <submittedName>
        <fullName evidence="7">Ankyrin repeat domain</fullName>
    </submittedName>
</protein>
<dbReference type="GeneID" id="28849594"/>
<dbReference type="InterPro" id="IPR036770">
    <property type="entry name" value="Ankyrin_rpt-contain_sf"/>
</dbReference>
<evidence type="ECO:0000313" key="8">
    <source>
        <dbReference type="Proteomes" id="UP000078397"/>
    </source>
</evidence>
<evidence type="ECO:0000256" key="2">
    <source>
        <dbReference type="ARBA" id="ARBA00023043"/>
    </source>
</evidence>
<keyword evidence="1" id="KW-0677">Repeat</keyword>
<dbReference type="EMBL" id="LSBJ02000008">
    <property type="protein sequence ID" value="OAQ60450.1"/>
    <property type="molecule type" value="Genomic_DNA"/>
</dbReference>
<dbReference type="PROSITE" id="PS50088">
    <property type="entry name" value="ANK_REPEAT"/>
    <property type="match status" value="2"/>
</dbReference>
<dbReference type="InterPro" id="IPR002110">
    <property type="entry name" value="Ankyrin_rpt"/>
</dbReference>
<evidence type="ECO:0000256" key="4">
    <source>
        <dbReference type="SAM" id="Coils"/>
    </source>
</evidence>
<organism evidence="7 8">
    <name type="scientific">Pochonia chlamydosporia 170</name>
    <dbReference type="NCBI Taxonomy" id="1380566"/>
    <lineage>
        <taxon>Eukaryota</taxon>
        <taxon>Fungi</taxon>
        <taxon>Dikarya</taxon>
        <taxon>Ascomycota</taxon>
        <taxon>Pezizomycotina</taxon>
        <taxon>Sordariomycetes</taxon>
        <taxon>Hypocreomycetidae</taxon>
        <taxon>Hypocreales</taxon>
        <taxon>Clavicipitaceae</taxon>
        <taxon>Pochonia</taxon>
    </lineage>
</organism>
<dbReference type="Proteomes" id="UP000078397">
    <property type="component" value="Unassembled WGS sequence"/>
</dbReference>
<keyword evidence="8" id="KW-1185">Reference proteome</keyword>
<dbReference type="InterPro" id="IPR057517">
    <property type="entry name" value="SsdA-like_C"/>
</dbReference>
<dbReference type="PANTHER" id="PTHR24171">
    <property type="entry name" value="ANKYRIN REPEAT DOMAIN-CONTAINING PROTEIN 39-RELATED"/>
    <property type="match status" value="1"/>
</dbReference>
<accession>A0A179F503</accession>
<dbReference type="Pfam" id="PF12796">
    <property type="entry name" value="Ank_2"/>
    <property type="match status" value="1"/>
</dbReference>
<dbReference type="RefSeq" id="XP_018138328.1">
    <property type="nucleotide sequence ID" value="XM_018285600.1"/>
</dbReference>
<feature type="domain" description="Single-strand DNA deaminase toxin A-like C-terminal" evidence="6">
    <location>
        <begin position="368"/>
        <end position="427"/>
    </location>
</feature>
<dbReference type="Pfam" id="PF24120">
    <property type="entry name" value="SsdA_C"/>
    <property type="match status" value="1"/>
</dbReference>
<proteinExistence type="predicted"/>
<feature type="region of interest" description="Disordered" evidence="5">
    <location>
        <begin position="260"/>
        <end position="281"/>
    </location>
</feature>
<evidence type="ECO:0000256" key="5">
    <source>
        <dbReference type="SAM" id="MobiDB-lite"/>
    </source>
</evidence>
<dbReference type="KEGG" id="pchm:VFPPC_06590"/>
<feature type="coiled-coil region" evidence="4">
    <location>
        <begin position="471"/>
        <end position="548"/>
    </location>
</feature>
<name>A0A179F503_METCM</name>
<evidence type="ECO:0000256" key="1">
    <source>
        <dbReference type="ARBA" id="ARBA00022737"/>
    </source>
</evidence>
<keyword evidence="4" id="KW-0175">Coiled coil</keyword>
<feature type="repeat" description="ANK" evidence="3">
    <location>
        <begin position="184"/>
        <end position="216"/>
    </location>
</feature>
<feature type="repeat" description="ANK" evidence="3">
    <location>
        <begin position="217"/>
        <end position="249"/>
    </location>
</feature>
<dbReference type="SMART" id="SM00248">
    <property type="entry name" value="ANK"/>
    <property type="match status" value="2"/>
</dbReference>
<dbReference type="AlphaFoldDB" id="A0A179F503"/>
<dbReference type="PANTHER" id="PTHR24171:SF8">
    <property type="entry name" value="BRCA1-ASSOCIATED RING DOMAIN PROTEIN 1"/>
    <property type="match status" value="1"/>
</dbReference>
<dbReference type="GO" id="GO:0085020">
    <property type="term" value="P:protein K6-linked ubiquitination"/>
    <property type="evidence" value="ECO:0007669"/>
    <property type="project" value="TreeGrafter"/>
</dbReference>
<comment type="caution">
    <text evidence="7">The sequence shown here is derived from an EMBL/GenBank/DDBJ whole genome shotgun (WGS) entry which is preliminary data.</text>
</comment>
<dbReference type="PROSITE" id="PS50297">
    <property type="entry name" value="ANK_REP_REGION"/>
    <property type="match status" value="2"/>
</dbReference>
<evidence type="ECO:0000259" key="6">
    <source>
        <dbReference type="Pfam" id="PF24120"/>
    </source>
</evidence>